<dbReference type="InterPro" id="IPR038765">
    <property type="entry name" value="Papain-like_cys_pep_sf"/>
</dbReference>
<evidence type="ECO:0000259" key="3">
    <source>
        <dbReference type="PROSITE" id="PS50802"/>
    </source>
</evidence>
<dbReference type="OrthoDB" id="10017659at2759"/>
<evidence type="ECO:0000256" key="1">
    <source>
        <dbReference type="SAM" id="MobiDB-lite"/>
    </source>
</evidence>
<dbReference type="GeneID" id="593098"/>
<reference evidence="5" key="1">
    <citation type="submission" date="2015-02" db="EMBL/GenBank/DDBJ databases">
        <title>Genome sequencing for Strongylocentrotus purpuratus.</title>
        <authorList>
            <person name="Murali S."/>
            <person name="Liu Y."/>
            <person name="Vee V."/>
            <person name="English A."/>
            <person name="Wang M."/>
            <person name="Skinner E."/>
            <person name="Han Y."/>
            <person name="Muzny D.M."/>
            <person name="Worley K.C."/>
            <person name="Gibbs R.A."/>
        </authorList>
    </citation>
    <scope>NUCLEOTIDE SEQUENCE</scope>
</reference>
<dbReference type="KEGG" id="spu:593098"/>
<dbReference type="PROSITE" id="PS50802">
    <property type="entry name" value="OTU"/>
    <property type="match status" value="1"/>
</dbReference>
<feature type="region of interest" description="Disordered" evidence="1">
    <location>
        <begin position="608"/>
        <end position="640"/>
    </location>
</feature>
<dbReference type="GO" id="GO:0061578">
    <property type="term" value="F:K63-linked deubiquitinase activity"/>
    <property type="evidence" value="ECO:0000318"/>
    <property type="project" value="GO_Central"/>
</dbReference>
<feature type="compositionally biased region" description="Basic and acidic residues" evidence="1">
    <location>
        <begin position="218"/>
        <end position="231"/>
    </location>
</feature>
<evidence type="ECO:0000313" key="5">
    <source>
        <dbReference type="Proteomes" id="UP000007110"/>
    </source>
</evidence>
<dbReference type="Proteomes" id="UP000007110">
    <property type="component" value="Unassembled WGS sequence"/>
</dbReference>
<dbReference type="SUPFAM" id="SSF63748">
    <property type="entry name" value="Tudor/PWWP/MBT"/>
    <property type="match status" value="1"/>
</dbReference>
<dbReference type="PROSITE" id="PS50304">
    <property type="entry name" value="TUDOR"/>
    <property type="match status" value="1"/>
</dbReference>
<dbReference type="EnsemblMetazoa" id="XM_030980660">
    <property type="protein sequence ID" value="XP_030836520"/>
    <property type="gene ID" value="LOC593098"/>
</dbReference>
<dbReference type="SUPFAM" id="SSF54001">
    <property type="entry name" value="Cysteine proteinases"/>
    <property type="match status" value="1"/>
</dbReference>
<evidence type="ECO:0000313" key="4">
    <source>
        <dbReference type="EnsemblMetazoa" id="XP_030836520"/>
    </source>
</evidence>
<feature type="domain" description="OTU" evidence="3">
    <location>
        <begin position="29"/>
        <end position="150"/>
    </location>
</feature>
<dbReference type="InParanoid" id="A0A7M7NHN9"/>
<dbReference type="SMART" id="SM00333">
    <property type="entry name" value="TUDOR"/>
    <property type="match status" value="1"/>
</dbReference>
<dbReference type="PANTHER" id="PTHR12419">
    <property type="entry name" value="OTU DOMAIN CONTAINING PROTEIN"/>
    <property type="match status" value="1"/>
</dbReference>
<dbReference type="InterPro" id="IPR002999">
    <property type="entry name" value="Tudor"/>
</dbReference>
<dbReference type="InterPro" id="IPR050704">
    <property type="entry name" value="Peptidase_C85-like"/>
</dbReference>
<dbReference type="InterPro" id="IPR003323">
    <property type="entry name" value="OTU_dom"/>
</dbReference>
<dbReference type="InterPro" id="IPR049770">
    <property type="entry name" value="OTU_Tudor"/>
</dbReference>
<reference evidence="4" key="2">
    <citation type="submission" date="2021-01" db="UniProtKB">
        <authorList>
            <consortium name="EnsemblMetazoa"/>
        </authorList>
    </citation>
    <scope>IDENTIFICATION</scope>
</reference>
<dbReference type="AlphaFoldDB" id="A0A7M7NHN9"/>
<feature type="region of interest" description="Disordered" evidence="1">
    <location>
        <begin position="187"/>
        <end position="231"/>
    </location>
</feature>
<dbReference type="FunCoup" id="A0A7M7NHN9">
    <property type="interactions" value="624"/>
</dbReference>
<dbReference type="GO" id="GO:0009966">
    <property type="term" value="P:regulation of signal transduction"/>
    <property type="evidence" value="ECO:0000318"/>
    <property type="project" value="GO_Central"/>
</dbReference>
<dbReference type="CDD" id="cd20380">
    <property type="entry name" value="Tudor_TDRD13-like"/>
    <property type="match status" value="1"/>
</dbReference>
<evidence type="ECO:0008006" key="6">
    <source>
        <dbReference type="Google" id="ProtNLM"/>
    </source>
</evidence>
<dbReference type="Gene3D" id="2.30.30.140">
    <property type="match status" value="1"/>
</dbReference>
<organism evidence="4 5">
    <name type="scientific">Strongylocentrotus purpuratus</name>
    <name type="common">Purple sea urchin</name>
    <dbReference type="NCBI Taxonomy" id="7668"/>
    <lineage>
        <taxon>Eukaryota</taxon>
        <taxon>Metazoa</taxon>
        <taxon>Echinodermata</taxon>
        <taxon>Eleutherozoa</taxon>
        <taxon>Echinozoa</taxon>
        <taxon>Echinoidea</taxon>
        <taxon>Euechinoidea</taxon>
        <taxon>Echinacea</taxon>
        <taxon>Camarodonta</taxon>
        <taxon>Echinidea</taxon>
        <taxon>Strongylocentrotidae</taxon>
        <taxon>Strongylocentrotus</taxon>
    </lineage>
</organism>
<sequence>MYHLHKFDKMPRYIKTYEPIDDFLASQGLVRKITAKDGSCLFRAVAEQVFHTQALHNDVRQACIRFMERNKEHFEPFVEGPFEQHLDKLQNAKEWAGQVEISALSLMYKRDFIIYQDPGKPPSNVTQNGYPNKVLLCFSNNNHYDSVFTKQYQNSLGVCQSIVYEILYKKVFNIAKEADEAVEILRNSPGKKPQHRHYGFSDGPNAGGDTLNQRSPRRHEDDERDRFGRLRIEKRRPPLPYKVAKALDPEIYRNVEYDCWNEGNKEQMHQDYLLATGLQFCPGDKVQVIVDETKKWYSAHIQEVKPDKGPITVFVEDLGEKHEIPVKNVKPHPSNPPRSWTTARGGFKGASNYHQKYGNGAPNGDFRNRSKPPVKWGRGQGMMVLAQSYPPGGEPMGEGQSIPYQMRGQQNGSHKGPKSPSPYGSSTPPPRFMNRGMEGHVEQMGRGRAPGYQGTHMMQDNRGGRNGRMYNQGMHGGNYQYEGDMSSEEMEERKAFEENMAMYEVQDQSSFPTLPMQSNCGPQGGPGNNPAQFWSKMRKDGRRSISPQQRMDSPSPHHMTDKRGSDPMDSMIPGQFQDMMMSNQDQRGMDVGCMERHYSPITTMTDEGMIHPSTSPSMPKCATPSSLSMSPSLDPQSGSPPTIAPAGYVPPMTMGLPFYHFFISLTEWNIPGNVNFNSQISRDPNGSDLPLSGLCYIITLFLKIRKKISFCILFHACLPVVPFSFLLY</sequence>
<keyword evidence="5" id="KW-1185">Reference proteome</keyword>
<dbReference type="GO" id="GO:0004843">
    <property type="term" value="F:cysteine-type deubiquitinase activity"/>
    <property type="evidence" value="ECO:0000318"/>
    <property type="project" value="GO_Central"/>
</dbReference>
<evidence type="ECO:0000259" key="2">
    <source>
        <dbReference type="PROSITE" id="PS50304"/>
    </source>
</evidence>
<name>A0A7M7NHN9_STRPU</name>
<feature type="region of interest" description="Disordered" evidence="1">
    <location>
        <begin position="514"/>
        <end position="574"/>
    </location>
</feature>
<accession>A0A7M7NHN9</accession>
<feature type="domain" description="Tudor" evidence="2">
    <location>
        <begin position="279"/>
        <end position="339"/>
    </location>
</feature>
<dbReference type="CDD" id="cd22794">
    <property type="entry name" value="OTU_OTUD4"/>
    <property type="match status" value="1"/>
</dbReference>
<feature type="compositionally biased region" description="Low complexity" evidence="1">
    <location>
        <begin position="624"/>
        <end position="637"/>
    </location>
</feature>
<feature type="region of interest" description="Disordered" evidence="1">
    <location>
        <begin position="326"/>
        <end position="435"/>
    </location>
</feature>
<proteinExistence type="predicted"/>
<dbReference type="RefSeq" id="XP_030836520.1">
    <property type="nucleotide sequence ID" value="XM_030980660.1"/>
</dbReference>
<dbReference type="Pfam" id="PF02338">
    <property type="entry name" value="OTU"/>
    <property type="match status" value="1"/>
</dbReference>
<dbReference type="CTD" id="54726"/>
<dbReference type="Gene3D" id="3.90.70.80">
    <property type="match status" value="1"/>
</dbReference>
<protein>
    <recommendedName>
        <fullName evidence="6">Ubiquitinyl hydrolase 1</fullName>
    </recommendedName>
</protein>
<dbReference type="PANTHER" id="PTHR12419:SF115">
    <property type="entry name" value="PROTEIN OVARIAN TUMOR LOCUS-RELATED"/>
    <property type="match status" value="1"/>
</dbReference>